<comment type="caution">
    <text evidence="1">The sequence shown here is derived from an EMBL/GenBank/DDBJ whole genome shotgun (WGS) entry which is preliminary data.</text>
</comment>
<dbReference type="InterPro" id="IPR013761">
    <property type="entry name" value="SAM/pointed_sf"/>
</dbReference>
<name>A0A9N9ITZ8_9GLOM</name>
<feature type="non-terminal residue" evidence="1">
    <location>
        <position position="1"/>
    </location>
</feature>
<organism evidence="1 2">
    <name type="scientific">Funneliformis caledonium</name>
    <dbReference type="NCBI Taxonomy" id="1117310"/>
    <lineage>
        <taxon>Eukaryota</taxon>
        <taxon>Fungi</taxon>
        <taxon>Fungi incertae sedis</taxon>
        <taxon>Mucoromycota</taxon>
        <taxon>Glomeromycotina</taxon>
        <taxon>Glomeromycetes</taxon>
        <taxon>Glomerales</taxon>
        <taxon>Glomeraceae</taxon>
        <taxon>Funneliformis</taxon>
    </lineage>
</organism>
<keyword evidence="2" id="KW-1185">Reference proteome</keyword>
<protein>
    <submittedName>
        <fullName evidence="1">887_t:CDS:1</fullName>
    </submittedName>
</protein>
<dbReference type="Gene3D" id="1.10.150.50">
    <property type="entry name" value="Transcription Factor, Ets-1"/>
    <property type="match status" value="1"/>
</dbReference>
<proteinExistence type="predicted"/>
<dbReference type="OrthoDB" id="2330546at2759"/>
<dbReference type="EMBL" id="CAJVPQ010018552">
    <property type="protein sequence ID" value="CAG8751367.1"/>
    <property type="molecule type" value="Genomic_DNA"/>
</dbReference>
<dbReference type="Proteomes" id="UP000789570">
    <property type="component" value="Unassembled WGS sequence"/>
</dbReference>
<accession>A0A9N9ITZ8</accession>
<evidence type="ECO:0000313" key="1">
    <source>
        <dbReference type="EMBL" id="CAG8751367.1"/>
    </source>
</evidence>
<feature type="non-terminal residue" evidence="1">
    <location>
        <position position="100"/>
    </location>
</feature>
<reference evidence="1" key="1">
    <citation type="submission" date="2021-06" db="EMBL/GenBank/DDBJ databases">
        <authorList>
            <person name="Kallberg Y."/>
            <person name="Tangrot J."/>
            <person name="Rosling A."/>
        </authorList>
    </citation>
    <scope>NUCLEOTIDE SEQUENCE</scope>
    <source>
        <strain evidence="1">UK204</strain>
    </source>
</reference>
<dbReference type="AlphaFoldDB" id="A0A9N9ITZ8"/>
<gene>
    <name evidence="1" type="ORF">FCALED_LOCUS16336</name>
</gene>
<dbReference type="SUPFAM" id="SSF47769">
    <property type="entry name" value="SAM/Pointed domain"/>
    <property type="match status" value="1"/>
</dbReference>
<evidence type="ECO:0000313" key="2">
    <source>
        <dbReference type="Proteomes" id="UP000789570"/>
    </source>
</evidence>
<sequence>LQLHICPTCPTTIYFLMTTITNIPSFEIVQGWNVADVKNFLESNNGYFSLNNTELGNIENSGFNGPALLDTNKDELVKDVGLRLGPAKNVARIVAQINDQ</sequence>